<dbReference type="STRING" id="365044.Pnap_2354"/>
<dbReference type="AlphaFoldDB" id="A1VPT3"/>
<dbReference type="Proteomes" id="UP000000644">
    <property type="component" value="Chromosome"/>
</dbReference>
<evidence type="ECO:0000313" key="2">
    <source>
        <dbReference type="Proteomes" id="UP000000644"/>
    </source>
</evidence>
<dbReference type="EMBL" id="CP000529">
    <property type="protein sequence ID" value="ABM37661.1"/>
    <property type="molecule type" value="Genomic_DNA"/>
</dbReference>
<proteinExistence type="predicted"/>
<dbReference type="HOGENOM" id="CLU_2585704_0_0_4"/>
<name>A1VPT3_POLNA</name>
<evidence type="ECO:0000313" key="1">
    <source>
        <dbReference type="EMBL" id="ABM37661.1"/>
    </source>
</evidence>
<organism evidence="1 2">
    <name type="scientific">Polaromonas naphthalenivorans (strain CJ2)</name>
    <dbReference type="NCBI Taxonomy" id="365044"/>
    <lineage>
        <taxon>Bacteria</taxon>
        <taxon>Pseudomonadati</taxon>
        <taxon>Pseudomonadota</taxon>
        <taxon>Betaproteobacteria</taxon>
        <taxon>Burkholderiales</taxon>
        <taxon>Comamonadaceae</taxon>
        <taxon>Polaromonas</taxon>
    </lineage>
</organism>
<sequence>MSAAAPGYFMDWDGNIRSTDDPGGNYLCDVDRGARYVGVTTQSGALVHEATFYKDLAAIEKAGLKGAVVPGSHPWGKEGAA</sequence>
<keyword evidence="2" id="KW-1185">Reference proteome</keyword>
<reference evidence="2" key="1">
    <citation type="journal article" date="2009" name="Environ. Microbiol.">
        <title>The genome of Polaromonas naphthalenivorans strain CJ2, isolated from coal tar-contaminated sediment, reveals physiological and metabolic versatility and evolution through extensive horizontal gene transfer.</title>
        <authorList>
            <person name="Yagi J.M."/>
            <person name="Sims D."/>
            <person name="Brettin T."/>
            <person name="Bruce D."/>
            <person name="Madsen E.L."/>
        </authorList>
    </citation>
    <scope>NUCLEOTIDE SEQUENCE [LARGE SCALE GENOMIC DNA]</scope>
    <source>
        <strain evidence="2">CJ2</strain>
    </source>
</reference>
<accession>A1VPT3</accession>
<dbReference type="RefSeq" id="WP_011801739.1">
    <property type="nucleotide sequence ID" value="NC_008781.1"/>
</dbReference>
<dbReference type="OrthoDB" id="8563240at2"/>
<dbReference type="KEGG" id="pna:Pnap_2354"/>
<dbReference type="eggNOG" id="ENOG5032V30">
    <property type="taxonomic scope" value="Bacteria"/>
</dbReference>
<protein>
    <submittedName>
        <fullName evidence="1">Uncharacterized protein</fullName>
    </submittedName>
</protein>
<gene>
    <name evidence="1" type="ordered locus">Pnap_2354</name>
</gene>